<name>A0A5F8GIG0_MONDO</name>
<reference evidence="4" key="3">
    <citation type="submission" date="2025-09" db="UniProtKB">
        <authorList>
            <consortium name="Ensembl"/>
        </authorList>
    </citation>
    <scope>IDENTIFICATION</scope>
</reference>
<dbReference type="GO" id="GO:0004386">
    <property type="term" value="F:helicase activity"/>
    <property type="evidence" value="ECO:0007669"/>
    <property type="project" value="UniProtKB-KW"/>
</dbReference>
<dbReference type="GO" id="GO:0016787">
    <property type="term" value="F:hydrolase activity"/>
    <property type="evidence" value="ECO:0007669"/>
    <property type="project" value="UniProtKB-KW"/>
</dbReference>
<organism evidence="4 5">
    <name type="scientific">Monodelphis domestica</name>
    <name type="common">Gray short-tailed opossum</name>
    <dbReference type="NCBI Taxonomy" id="13616"/>
    <lineage>
        <taxon>Eukaryota</taxon>
        <taxon>Metazoa</taxon>
        <taxon>Chordata</taxon>
        <taxon>Craniata</taxon>
        <taxon>Vertebrata</taxon>
        <taxon>Euteleostomi</taxon>
        <taxon>Mammalia</taxon>
        <taxon>Metatheria</taxon>
        <taxon>Didelphimorphia</taxon>
        <taxon>Didelphidae</taxon>
        <taxon>Monodelphis</taxon>
    </lineage>
</organism>
<dbReference type="PANTHER" id="PTHR44533">
    <property type="entry name" value="DEAD/H RNA HELICASE, PUTATIVE-RELATED"/>
    <property type="match status" value="1"/>
</dbReference>
<evidence type="ECO:0000313" key="5">
    <source>
        <dbReference type="Proteomes" id="UP000002280"/>
    </source>
</evidence>
<dbReference type="Pfam" id="PF26076">
    <property type="entry name" value="WHD_DDX60"/>
    <property type="match status" value="1"/>
</dbReference>
<dbReference type="InterPro" id="IPR052431">
    <property type="entry name" value="SKI2_subfamily_helicases"/>
</dbReference>
<evidence type="ECO:0000313" key="4">
    <source>
        <dbReference type="Ensembl" id="ENSMODP00000047315.1"/>
    </source>
</evidence>
<reference evidence="4" key="2">
    <citation type="submission" date="2025-08" db="UniProtKB">
        <authorList>
            <consortium name="Ensembl"/>
        </authorList>
    </citation>
    <scope>IDENTIFICATION</scope>
</reference>
<evidence type="ECO:0000259" key="3">
    <source>
        <dbReference type="Pfam" id="PF26076"/>
    </source>
</evidence>
<keyword evidence="2" id="KW-0067">ATP-binding</keyword>
<feature type="domain" description="DDX60-like winged helix" evidence="3">
    <location>
        <begin position="62"/>
        <end position="117"/>
    </location>
</feature>
<dbReference type="Proteomes" id="UP000002280">
    <property type="component" value="Chromosome 5"/>
</dbReference>
<keyword evidence="2" id="KW-0547">Nucleotide-binding</keyword>
<proteinExistence type="predicted"/>
<keyword evidence="1" id="KW-0378">Hydrolase</keyword>
<dbReference type="Ensembl" id="ENSMODT00000065733.1">
    <property type="protein sequence ID" value="ENSMODP00000047315.1"/>
    <property type="gene ID" value="ENSMODG00000036807.1"/>
</dbReference>
<dbReference type="Bgee" id="ENSMODG00000036807">
    <property type="expression patterns" value="Expressed in placenta and 21 other cell types or tissues"/>
</dbReference>
<dbReference type="AlphaFoldDB" id="A0A5F8GIG0"/>
<dbReference type="InterPro" id="IPR059032">
    <property type="entry name" value="WHD_DDX60"/>
</dbReference>
<dbReference type="PANTHER" id="PTHR44533:SF3">
    <property type="entry name" value="ATP-DEPENDENT RNA HELICASE DDX60-RELATED"/>
    <property type="match status" value="1"/>
</dbReference>
<accession>A0A5F8GIG0</accession>
<dbReference type="GeneTree" id="ENSGT00940000157188"/>
<protein>
    <submittedName>
        <fullName evidence="4">Probable ATP-dependent RNA helicase DDX60</fullName>
    </submittedName>
</protein>
<sequence>MFFYCVSTSTVLSLDVDSILSHKSPEMSWIIALLLVEKPLYKIMNSIASQSIEKQYREIQIKEIMVISVLNHSLLSFKKPRIKEILKLYFLFSLQFLVKEGYLDCEGNPIGFAGLVAHLYYEEPSNLLFVSFLKKGLFHNLCQPTKKGSKHFSQDVMEKLTLVLANLFGRRYVPAKFLDANFKFYQSKVFLEELPTDFNIALRKYNEQVTRDFSYFLLIVSKFADMKVEHQLPLSKIEFPGKNEDTSKLASHLMSCKEDRSAVSPFACLSGVTNQDLLQVGNIDSITLRTIGITYAQAPLLYPEKFDFLGRRIPLNAYALDFYKHRSLKGIEQDNRISEGDAYILLKNFSLILKSISVSLRELCEDENDNVVLAFEQLSNSFNEKFKKV</sequence>
<keyword evidence="5" id="KW-1185">Reference proteome</keyword>
<reference evidence="4 5" key="1">
    <citation type="journal article" date="2007" name="Nature">
        <title>Genome of the marsupial Monodelphis domestica reveals innovation in non-coding sequences.</title>
        <authorList>
            <person name="Mikkelsen T.S."/>
            <person name="Wakefield M.J."/>
            <person name="Aken B."/>
            <person name="Amemiya C.T."/>
            <person name="Chang J.L."/>
            <person name="Duke S."/>
            <person name="Garber M."/>
            <person name="Gentles A.J."/>
            <person name="Goodstadt L."/>
            <person name="Heger A."/>
            <person name="Jurka J."/>
            <person name="Kamal M."/>
            <person name="Mauceli E."/>
            <person name="Searle S.M."/>
            <person name="Sharpe T."/>
            <person name="Baker M.L."/>
            <person name="Batzer M.A."/>
            <person name="Benos P.V."/>
            <person name="Belov K."/>
            <person name="Clamp M."/>
            <person name="Cook A."/>
            <person name="Cuff J."/>
            <person name="Das R."/>
            <person name="Davidow L."/>
            <person name="Deakin J.E."/>
            <person name="Fazzari M.J."/>
            <person name="Glass J.L."/>
            <person name="Grabherr M."/>
            <person name="Greally J.M."/>
            <person name="Gu W."/>
            <person name="Hore T.A."/>
            <person name="Huttley G.A."/>
            <person name="Kleber M."/>
            <person name="Jirtle R.L."/>
            <person name="Koina E."/>
            <person name="Lee J.T."/>
            <person name="Mahony S."/>
            <person name="Marra M.A."/>
            <person name="Miller R.D."/>
            <person name="Nicholls R.D."/>
            <person name="Oda M."/>
            <person name="Papenfuss A.T."/>
            <person name="Parra Z.E."/>
            <person name="Pollock D.D."/>
            <person name="Ray D.A."/>
            <person name="Schein J.E."/>
            <person name="Speed T.P."/>
            <person name="Thompson K."/>
            <person name="VandeBerg J.L."/>
            <person name="Wade C.M."/>
            <person name="Walker J.A."/>
            <person name="Waters P.D."/>
            <person name="Webber C."/>
            <person name="Weidman J.R."/>
            <person name="Xie X."/>
            <person name="Zody M.C."/>
            <person name="Baldwin J."/>
            <person name="Abdouelleil A."/>
            <person name="Abdulkadir J."/>
            <person name="Abebe A."/>
            <person name="Abera B."/>
            <person name="Abreu J."/>
            <person name="Acer S.C."/>
            <person name="Aftuck L."/>
            <person name="Alexander A."/>
            <person name="An P."/>
            <person name="Anderson E."/>
            <person name="Anderson S."/>
            <person name="Arachi H."/>
            <person name="Azer M."/>
            <person name="Bachantsang P."/>
            <person name="Barry A."/>
            <person name="Bayul T."/>
            <person name="Berlin A."/>
            <person name="Bessette D."/>
            <person name="Bloom T."/>
            <person name="Bloom T."/>
            <person name="Boguslavskiy L."/>
            <person name="Bonnet C."/>
            <person name="Boukhgalter B."/>
            <person name="Bourzgui I."/>
            <person name="Brown A."/>
            <person name="Cahill P."/>
            <person name="Channer S."/>
            <person name="Cheshatsang Y."/>
            <person name="Chuda L."/>
            <person name="Citroen M."/>
            <person name="Collymore A."/>
            <person name="Cooke P."/>
            <person name="Costello M."/>
            <person name="D'Aco K."/>
            <person name="Daza R."/>
            <person name="De Haan G."/>
            <person name="DeGray S."/>
            <person name="DeMaso C."/>
            <person name="Dhargay N."/>
            <person name="Dooley K."/>
            <person name="Dooley E."/>
            <person name="Doricent M."/>
            <person name="Dorje P."/>
            <person name="Dorjee K."/>
            <person name="Dupes A."/>
            <person name="Elong R."/>
            <person name="Falk J."/>
            <person name="Farina A."/>
            <person name="Faro S."/>
            <person name="Ferguson D."/>
            <person name="Fisher S."/>
            <person name="Foley C.D."/>
            <person name="Franke A."/>
            <person name="Friedrich D."/>
            <person name="Gadbois L."/>
            <person name="Gearin G."/>
            <person name="Gearin C.R."/>
            <person name="Giannoukos G."/>
            <person name="Goode T."/>
            <person name="Graham J."/>
            <person name="Grandbois E."/>
            <person name="Grewal S."/>
            <person name="Gyaltsen K."/>
            <person name="Hafez N."/>
            <person name="Hagos B."/>
            <person name="Hall J."/>
            <person name="Henson C."/>
            <person name="Hollinger A."/>
            <person name="Honan T."/>
            <person name="Huard M.D."/>
            <person name="Hughes L."/>
            <person name="Hurhula B."/>
            <person name="Husby M.E."/>
            <person name="Kamat A."/>
            <person name="Kanga B."/>
            <person name="Kashin S."/>
            <person name="Khazanovich D."/>
            <person name="Kisner P."/>
            <person name="Lance K."/>
            <person name="Lara M."/>
            <person name="Lee W."/>
            <person name="Lennon N."/>
            <person name="Letendre F."/>
            <person name="LeVine R."/>
            <person name="Lipovsky A."/>
            <person name="Liu X."/>
            <person name="Liu J."/>
            <person name="Liu S."/>
            <person name="Lokyitsang T."/>
            <person name="Lokyitsang Y."/>
            <person name="Lubonja R."/>
            <person name="Lui A."/>
            <person name="MacDonald P."/>
            <person name="Magnisalis V."/>
            <person name="Maru K."/>
            <person name="Matthews C."/>
            <person name="McCusker W."/>
            <person name="McDonough S."/>
            <person name="Mehta T."/>
            <person name="Meldrim J."/>
            <person name="Meneus L."/>
            <person name="Mihai O."/>
            <person name="Mihalev A."/>
            <person name="Mihova T."/>
            <person name="Mittelman R."/>
            <person name="Mlenga V."/>
            <person name="Montmayeur A."/>
            <person name="Mulrain L."/>
            <person name="Navidi A."/>
            <person name="Naylor J."/>
            <person name="Negash T."/>
            <person name="Nguyen T."/>
            <person name="Nguyen N."/>
            <person name="Nicol R."/>
            <person name="Norbu C."/>
            <person name="Norbu N."/>
            <person name="Novod N."/>
            <person name="O'Neill B."/>
            <person name="Osman S."/>
            <person name="Markiewicz E."/>
            <person name="Oyono O.L."/>
            <person name="Patti C."/>
            <person name="Phunkhang P."/>
            <person name="Pierre F."/>
            <person name="Priest M."/>
            <person name="Raghuraman S."/>
            <person name="Rege F."/>
            <person name="Reyes R."/>
            <person name="Rise C."/>
            <person name="Rogov P."/>
            <person name="Ross K."/>
            <person name="Ryan E."/>
            <person name="Settipalli S."/>
            <person name="Shea T."/>
            <person name="Sherpa N."/>
            <person name="Shi L."/>
            <person name="Shih D."/>
            <person name="Sparrow T."/>
            <person name="Spaulding J."/>
            <person name="Stalker J."/>
            <person name="Stange-Thomann N."/>
            <person name="Stavropoulos S."/>
            <person name="Stone C."/>
            <person name="Strader C."/>
            <person name="Tesfaye S."/>
            <person name="Thomson T."/>
            <person name="Thoulutsang Y."/>
            <person name="Thoulutsang D."/>
            <person name="Topham K."/>
            <person name="Topping I."/>
            <person name="Tsamla T."/>
            <person name="Vassiliev H."/>
            <person name="Vo A."/>
            <person name="Wangchuk T."/>
            <person name="Wangdi T."/>
            <person name="Weiand M."/>
            <person name="Wilkinson J."/>
            <person name="Wilson A."/>
            <person name="Yadav S."/>
            <person name="Young G."/>
            <person name="Yu Q."/>
            <person name="Zembek L."/>
            <person name="Zhong D."/>
            <person name="Zimmer A."/>
            <person name="Zwirko Z."/>
            <person name="Jaffe D.B."/>
            <person name="Alvarez P."/>
            <person name="Brockman W."/>
            <person name="Butler J."/>
            <person name="Chin C."/>
            <person name="Gnerre S."/>
            <person name="MacCallum I."/>
            <person name="Graves J.A."/>
            <person name="Ponting C.P."/>
            <person name="Breen M."/>
            <person name="Samollow P.B."/>
            <person name="Lander E.S."/>
            <person name="Lindblad-Toh K."/>
        </authorList>
    </citation>
    <scope>NUCLEOTIDE SEQUENCE [LARGE SCALE GENOMIC DNA]</scope>
</reference>
<evidence type="ECO:0000256" key="1">
    <source>
        <dbReference type="ARBA" id="ARBA00022801"/>
    </source>
</evidence>
<keyword evidence="2" id="KW-0347">Helicase</keyword>
<evidence type="ECO:0000256" key="2">
    <source>
        <dbReference type="ARBA" id="ARBA00022806"/>
    </source>
</evidence>